<reference evidence="6 7" key="1">
    <citation type="journal article" date="2009" name="Stand. Genomic Sci.">
        <title>Complete genome sequence of Desulfotomaculum acetoxidans type strain (5575).</title>
        <authorList>
            <person name="Spring S."/>
            <person name="Lapidus A."/>
            <person name="Schroder M."/>
            <person name="Gleim D."/>
            <person name="Sims D."/>
            <person name="Meincke L."/>
            <person name="Glavina Del Rio T."/>
            <person name="Tice H."/>
            <person name="Copeland A."/>
            <person name="Cheng J.F."/>
            <person name="Lucas S."/>
            <person name="Chen F."/>
            <person name="Nolan M."/>
            <person name="Bruce D."/>
            <person name="Goodwin L."/>
            <person name="Pitluck S."/>
            <person name="Ivanova N."/>
            <person name="Mavromatis K."/>
            <person name="Mikhailova N."/>
            <person name="Pati A."/>
            <person name="Chen A."/>
            <person name="Palaniappan K."/>
            <person name="Land M."/>
            <person name="Hauser L."/>
            <person name="Chang Y.J."/>
            <person name="Jeffries C.D."/>
            <person name="Chain P."/>
            <person name="Saunders E."/>
            <person name="Brettin T."/>
            <person name="Detter J.C."/>
            <person name="Goker M."/>
            <person name="Bristow J."/>
            <person name="Eisen J.A."/>
            <person name="Markowitz V."/>
            <person name="Hugenholtz P."/>
            <person name="Kyrpides N.C."/>
            <person name="Klenk H.P."/>
            <person name="Han C."/>
        </authorList>
    </citation>
    <scope>NUCLEOTIDE SEQUENCE [LARGE SCALE GENOMIC DNA]</scope>
    <source>
        <strain evidence="7">ATCC 49208 / DSM 771 / VKM B-1644</strain>
    </source>
</reference>
<comment type="similarity">
    <text evidence="1">Belongs to the membrane fusion protein (MFP) (TC 8.A.1) family.</text>
</comment>
<dbReference type="Gene3D" id="2.40.30.170">
    <property type="match status" value="1"/>
</dbReference>
<feature type="chain" id="PRO_5002993705" evidence="3">
    <location>
        <begin position="25"/>
        <end position="414"/>
    </location>
</feature>
<dbReference type="Gene3D" id="2.40.50.100">
    <property type="match status" value="2"/>
</dbReference>
<dbReference type="KEGG" id="dae:Dtox_2020"/>
<evidence type="ECO:0000256" key="2">
    <source>
        <dbReference type="SAM" id="Coils"/>
    </source>
</evidence>
<dbReference type="HOGENOM" id="CLU_018816_14_4_9"/>
<dbReference type="GO" id="GO:0015562">
    <property type="term" value="F:efflux transmembrane transporter activity"/>
    <property type="evidence" value="ECO:0007669"/>
    <property type="project" value="TreeGrafter"/>
</dbReference>
<feature type="coiled-coil region" evidence="2">
    <location>
        <begin position="140"/>
        <end position="191"/>
    </location>
</feature>
<accession>C8VYH4</accession>
<dbReference type="Gene3D" id="1.10.287.470">
    <property type="entry name" value="Helix hairpin bin"/>
    <property type="match status" value="1"/>
</dbReference>
<evidence type="ECO:0000256" key="3">
    <source>
        <dbReference type="SAM" id="SignalP"/>
    </source>
</evidence>
<dbReference type="InterPro" id="IPR006143">
    <property type="entry name" value="RND_pump_MFP"/>
</dbReference>
<dbReference type="PANTHER" id="PTHR30469">
    <property type="entry name" value="MULTIDRUG RESISTANCE PROTEIN MDTA"/>
    <property type="match status" value="1"/>
</dbReference>
<protein>
    <submittedName>
        <fullName evidence="6">Efflux transporter, RND family, MFP subunit</fullName>
    </submittedName>
</protein>
<dbReference type="Gene3D" id="2.40.420.20">
    <property type="match status" value="1"/>
</dbReference>
<dbReference type="Pfam" id="PF25989">
    <property type="entry name" value="YknX_C"/>
    <property type="match status" value="1"/>
</dbReference>
<evidence type="ECO:0000313" key="7">
    <source>
        <dbReference type="Proteomes" id="UP000002217"/>
    </source>
</evidence>
<evidence type="ECO:0000313" key="6">
    <source>
        <dbReference type="EMBL" id="ACV62855.1"/>
    </source>
</evidence>
<dbReference type="InterPro" id="IPR059052">
    <property type="entry name" value="HH_YbhG-like"/>
</dbReference>
<dbReference type="GO" id="GO:1990281">
    <property type="term" value="C:efflux pump complex"/>
    <property type="evidence" value="ECO:0007669"/>
    <property type="project" value="TreeGrafter"/>
</dbReference>
<sequence>MGRYIKQIAAAVIVILLVTIIASACNKNKSTTKDSAVTEKTVEIMKLATTKQQINSELSGNLMPLEEVTASFETGGRITSLPLKEGEYVQAGSVIAQIDDEDYMLQVENAKAASSQARAGLEQVENGATEHEKIQAQAMLDKARTSYDKAKADYDRANSLHQASAISQSDYEKAQTVMIAAQKDLENAEQAHATVIEGPRSEIKAQTRAAYQQSVVGQEKASLLLEKTRLKAPISGTIISKLSTLGQLISAGTPVYKIGAIDKLKVVLPVSDREISQWQVGKLVTLNLYGQKREGTVKYIYPATEQNTGTIGTEVWVENPDHNWFAGQVVKATSTLKEKEAVWAPIDAVVSAGTGKPYVFLYQNKKAVKRTVTVGELVNDHLEITSGVKAGDVIIASGADRLFDGDPVTPLGGE</sequence>
<dbReference type="RefSeq" id="WP_015757559.1">
    <property type="nucleotide sequence ID" value="NC_013216.1"/>
</dbReference>
<dbReference type="EMBL" id="CP001720">
    <property type="protein sequence ID" value="ACV62855.1"/>
    <property type="molecule type" value="Genomic_DNA"/>
</dbReference>
<feature type="domain" description="YknX-like C-terminal permuted SH3-like" evidence="5">
    <location>
        <begin position="345"/>
        <end position="409"/>
    </location>
</feature>
<keyword evidence="7" id="KW-1185">Reference proteome</keyword>
<keyword evidence="2" id="KW-0175">Coiled coil</keyword>
<dbReference type="eggNOG" id="COG0845">
    <property type="taxonomic scope" value="Bacteria"/>
</dbReference>
<organism evidence="6 7">
    <name type="scientific">Desulfofarcimen acetoxidans (strain ATCC 49208 / DSM 771 / KCTC 5769 / VKM B-1644 / 5575)</name>
    <name type="common">Desulfotomaculum acetoxidans</name>
    <dbReference type="NCBI Taxonomy" id="485916"/>
    <lineage>
        <taxon>Bacteria</taxon>
        <taxon>Bacillati</taxon>
        <taxon>Bacillota</taxon>
        <taxon>Clostridia</taxon>
        <taxon>Eubacteriales</taxon>
        <taxon>Peptococcaceae</taxon>
        <taxon>Desulfofarcimen</taxon>
    </lineage>
</organism>
<feature type="signal peptide" evidence="3">
    <location>
        <begin position="1"/>
        <end position="24"/>
    </location>
</feature>
<evidence type="ECO:0000259" key="4">
    <source>
        <dbReference type="Pfam" id="PF25881"/>
    </source>
</evidence>
<dbReference type="Proteomes" id="UP000002217">
    <property type="component" value="Chromosome"/>
</dbReference>
<name>C8VYH4_DESAS</name>
<dbReference type="Pfam" id="PF25881">
    <property type="entry name" value="HH_YBHG"/>
    <property type="match status" value="1"/>
</dbReference>
<evidence type="ECO:0000259" key="5">
    <source>
        <dbReference type="Pfam" id="PF25989"/>
    </source>
</evidence>
<gene>
    <name evidence="6" type="ordered locus">Dtox_2020</name>
</gene>
<dbReference type="STRING" id="485916.Dtox_2020"/>
<dbReference type="InterPro" id="IPR058637">
    <property type="entry name" value="YknX-like_C"/>
</dbReference>
<keyword evidence="3" id="KW-0732">Signal</keyword>
<proteinExistence type="inferred from homology"/>
<dbReference type="PROSITE" id="PS51257">
    <property type="entry name" value="PROKAR_LIPOPROTEIN"/>
    <property type="match status" value="1"/>
</dbReference>
<dbReference type="SUPFAM" id="SSF111369">
    <property type="entry name" value="HlyD-like secretion proteins"/>
    <property type="match status" value="2"/>
</dbReference>
<dbReference type="NCBIfam" id="TIGR01730">
    <property type="entry name" value="RND_mfp"/>
    <property type="match status" value="1"/>
</dbReference>
<dbReference type="AlphaFoldDB" id="C8VYH4"/>
<evidence type="ECO:0000256" key="1">
    <source>
        <dbReference type="ARBA" id="ARBA00009477"/>
    </source>
</evidence>
<feature type="domain" description="YbhG-like alpha-helical hairpin" evidence="4">
    <location>
        <begin position="98"/>
        <end position="214"/>
    </location>
</feature>